<dbReference type="CDD" id="cd01399">
    <property type="entry name" value="GlcN6P_deaminase"/>
    <property type="match status" value="1"/>
</dbReference>
<feature type="domain" description="Glucosamine/galactosamine-6-phosphate isomerase" evidence="5">
    <location>
        <begin position="12"/>
        <end position="224"/>
    </location>
</feature>
<keyword evidence="2 4" id="KW-0378">Hydrolase</keyword>
<dbReference type="InterPro" id="IPR018321">
    <property type="entry name" value="Glucosamine6P_isomerase_CS"/>
</dbReference>
<feature type="active site" description="For ring-opening step" evidence="4">
    <location>
        <position position="136"/>
    </location>
</feature>
<dbReference type="PANTHER" id="PTHR11280">
    <property type="entry name" value="GLUCOSAMINE-6-PHOSPHATE ISOMERASE"/>
    <property type="match status" value="1"/>
</dbReference>
<comment type="similarity">
    <text evidence="4">Belongs to the glucosamine/galactosamine-6-phosphate isomerase family. NagB subfamily.</text>
</comment>
<evidence type="ECO:0000256" key="1">
    <source>
        <dbReference type="ARBA" id="ARBA00000644"/>
    </source>
</evidence>
<dbReference type="InterPro" id="IPR004547">
    <property type="entry name" value="Glucosamine6P_isomerase"/>
</dbReference>
<evidence type="ECO:0000256" key="2">
    <source>
        <dbReference type="ARBA" id="ARBA00022801"/>
    </source>
</evidence>
<dbReference type="GO" id="GO:0042802">
    <property type="term" value="F:identical protein binding"/>
    <property type="evidence" value="ECO:0007669"/>
    <property type="project" value="TreeGrafter"/>
</dbReference>
<dbReference type="EMBL" id="FOCG01000001">
    <property type="protein sequence ID" value="SEM79524.1"/>
    <property type="molecule type" value="Genomic_DNA"/>
</dbReference>
<feature type="active site" description="For ring-opening step" evidence="4">
    <location>
        <position position="143"/>
    </location>
</feature>
<keyword evidence="7" id="KW-1185">Reference proteome</keyword>
<dbReference type="InterPro" id="IPR037171">
    <property type="entry name" value="NagB/RpiA_transferase-like"/>
</dbReference>
<dbReference type="SUPFAM" id="SSF100950">
    <property type="entry name" value="NagB/RpiA/CoA transferase-like"/>
    <property type="match status" value="1"/>
</dbReference>
<evidence type="ECO:0000256" key="4">
    <source>
        <dbReference type="HAMAP-Rule" id="MF_01241"/>
    </source>
</evidence>
<dbReference type="AlphaFoldDB" id="A0A1H8BBN9"/>
<dbReference type="GO" id="GO:0004342">
    <property type="term" value="F:glucosamine-6-phosphate deaminase activity"/>
    <property type="evidence" value="ECO:0007669"/>
    <property type="project" value="UniProtKB-UniRule"/>
</dbReference>
<comment type="caution">
    <text evidence="4">Lacks conserved residue(s) required for the propagation of feature annotation.</text>
</comment>
<dbReference type="GO" id="GO:0006046">
    <property type="term" value="P:N-acetylglucosamine catabolic process"/>
    <property type="evidence" value="ECO:0007669"/>
    <property type="project" value="UniProtKB-UniRule"/>
</dbReference>
<dbReference type="Pfam" id="PF01182">
    <property type="entry name" value="Glucosamine_iso"/>
    <property type="match status" value="1"/>
</dbReference>
<keyword evidence="3 4" id="KW-0119">Carbohydrate metabolism</keyword>
<dbReference type="NCBIfam" id="TIGR00502">
    <property type="entry name" value="nagB"/>
    <property type="match status" value="1"/>
</dbReference>
<dbReference type="RefSeq" id="WP_092753699.1">
    <property type="nucleotide sequence ID" value="NZ_FOCG01000001.1"/>
</dbReference>
<dbReference type="GO" id="GO:0005975">
    <property type="term" value="P:carbohydrate metabolic process"/>
    <property type="evidence" value="ECO:0007669"/>
    <property type="project" value="InterPro"/>
</dbReference>
<comment type="pathway">
    <text evidence="4">Amino-sugar metabolism; N-acetylneuraminate degradation; D-fructose 6-phosphate from N-acetylneuraminate: step 5/5.</text>
</comment>
<feature type="active site" description="Proton acceptor; for enolization step" evidence="4">
    <location>
        <position position="67"/>
    </location>
</feature>
<evidence type="ECO:0000256" key="3">
    <source>
        <dbReference type="ARBA" id="ARBA00023277"/>
    </source>
</evidence>
<dbReference type="InterPro" id="IPR006148">
    <property type="entry name" value="Glc/Gal-6P_isomerase"/>
</dbReference>
<evidence type="ECO:0000313" key="7">
    <source>
        <dbReference type="Proteomes" id="UP000199158"/>
    </source>
</evidence>
<organism evidence="6 7">
    <name type="scientific">Hydrogenoanaerobacterium saccharovorans</name>
    <dbReference type="NCBI Taxonomy" id="474960"/>
    <lineage>
        <taxon>Bacteria</taxon>
        <taxon>Bacillati</taxon>
        <taxon>Bacillota</taxon>
        <taxon>Clostridia</taxon>
        <taxon>Eubacteriales</taxon>
        <taxon>Oscillospiraceae</taxon>
        <taxon>Hydrogenoanaerobacterium</taxon>
    </lineage>
</organism>
<evidence type="ECO:0000259" key="5">
    <source>
        <dbReference type="Pfam" id="PF01182"/>
    </source>
</evidence>
<dbReference type="STRING" id="474960.SAMN05216180_1788"/>
<dbReference type="PANTHER" id="PTHR11280:SF5">
    <property type="entry name" value="GLUCOSAMINE-6-PHOSPHATE ISOMERASE"/>
    <property type="match status" value="1"/>
</dbReference>
<comment type="function">
    <text evidence="4">Catalyzes the reversible isomerization-deamination of glucosamine 6-phosphate (GlcN6P) to form fructose 6-phosphate (Fru6P) and ammonium ion.</text>
</comment>
<accession>A0A1H8BBN9</accession>
<proteinExistence type="inferred from homology"/>
<sequence>MKLIMAKNYSDLSRKAANVVSATVILHPNCVLGLATGSTPVGMYKQLIEWYQKGDLDFKAVKSINLDEYVGLDAQSDQSYRYFMNENLFNHINIDRSNTSVPNGMAADIERECKRYDKHIHDLGGVDLQVLGIGNNGHIGFNEPDEAFEQETHLVNLAQKTIDANSRFFDSIDDVPKQAITMGIKSIMQAKSIVLLASGEGKADIMEKALFGPITPKVPASILQLHPHLIVVADKDALKVVSQMHPEFF</sequence>
<gene>
    <name evidence="4" type="primary">nagB</name>
    <name evidence="6" type="ORF">SAMN05216180_1788</name>
</gene>
<dbReference type="PROSITE" id="PS01161">
    <property type="entry name" value="GLC_GALNAC_ISOMERASE"/>
    <property type="match status" value="1"/>
</dbReference>
<dbReference type="GO" id="GO:0019262">
    <property type="term" value="P:N-acetylneuraminate catabolic process"/>
    <property type="evidence" value="ECO:0007669"/>
    <property type="project" value="UniProtKB-UniRule"/>
</dbReference>
<feature type="active site" description="Proton acceptor; for ring-opening step" evidence="4">
    <location>
        <position position="138"/>
    </location>
</feature>
<dbReference type="GO" id="GO:0005737">
    <property type="term" value="C:cytoplasm"/>
    <property type="evidence" value="ECO:0007669"/>
    <property type="project" value="TreeGrafter"/>
</dbReference>
<dbReference type="OrthoDB" id="9791139at2"/>
<dbReference type="Gene3D" id="3.40.50.1360">
    <property type="match status" value="1"/>
</dbReference>
<dbReference type="Proteomes" id="UP000199158">
    <property type="component" value="Unassembled WGS sequence"/>
</dbReference>
<evidence type="ECO:0000313" key="6">
    <source>
        <dbReference type="EMBL" id="SEM79524.1"/>
    </source>
</evidence>
<dbReference type="UniPathway" id="UPA00629">
    <property type="reaction ID" value="UER00684"/>
</dbReference>
<dbReference type="FunFam" id="3.40.50.1360:FF:000003">
    <property type="entry name" value="Glucosamine-6-phosphate deaminase"/>
    <property type="match status" value="1"/>
</dbReference>
<comment type="catalytic activity">
    <reaction evidence="1 4">
        <text>alpha-D-glucosamine 6-phosphate + H2O = beta-D-fructose 6-phosphate + NH4(+)</text>
        <dbReference type="Rhea" id="RHEA:12172"/>
        <dbReference type="ChEBI" id="CHEBI:15377"/>
        <dbReference type="ChEBI" id="CHEBI:28938"/>
        <dbReference type="ChEBI" id="CHEBI:57634"/>
        <dbReference type="ChEBI" id="CHEBI:75989"/>
        <dbReference type="EC" id="3.5.99.6"/>
    </reaction>
</comment>
<dbReference type="EC" id="3.5.99.6" evidence="4"/>
<name>A0A1H8BBN9_9FIRM</name>
<dbReference type="GO" id="GO:0006043">
    <property type="term" value="P:glucosamine catabolic process"/>
    <property type="evidence" value="ECO:0007669"/>
    <property type="project" value="TreeGrafter"/>
</dbReference>
<protein>
    <recommendedName>
        <fullName evidence="4">Glucosamine-6-phosphate deaminase</fullName>
        <ecNumber evidence="4">3.5.99.6</ecNumber>
    </recommendedName>
    <alternativeName>
        <fullName evidence="4">GlcN6P deaminase</fullName>
        <shortName evidence="4">GNPDA</shortName>
    </alternativeName>
    <alternativeName>
        <fullName evidence="4">Glucosamine-6-phosphate isomerase</fullName>
    </alternativeName>
</protein>
<dbReference type="HAMAP" id="MF_01241">
    <property type="entry name" value="GlcN6P_deamin"/>
    <property type="match status" value="1"/>
</dbReference>
<reference evidence="6 7" key="1">
    <citation type="submission" date="2016-10" db="EMBL/GenBank/DDBJ databases">
        <authorList>
            <person name="de Groot N.N."/>
        </authorList>
    </citation>
    <scope>NUCLEOTIDE SEQUENCE [LARGE SCALE GENOMIC DNA]</scope>
    <source>
        <strain evidence="6 7">CGMCC 1.5070</strain>
    </source>
</reference>